<accession>A0A5P1F433</accession>
<dbReference type="Gene3D" id="3.10.450.50">
    <property type="match status" value="1"/>
</dbReference>
<name>A0A5P1F433_ASPOF</name>
<dbReference type="SUPFAM" id="SSF54427">
    <property type="entry name" value="NTF2-like"/>
    <property type="match status" value="1"/>
</dbReference>
<evidence type="ECO:0000313" key="2">
    <source>
        <dbReference type="EMBL" id="ONK72932.1"/>
    </source>
</evidence>
<sequence>MNLRLPIRRSNSAFFGPKLNALGYQPRQSQVTTQVKETSFRTLCAGKSNGQEKTHGSSHSVPLSPLELVADDFYSSLNKKNRYRLHELIADDCIFQDMAFSKPFKGKEVHHFLRNLTEAMGKDVKFVVDRVYEGDGLSIAVLWHLEWQKKRIPFATGCSFYDCIKEKEKFSIKKATVYFESPLKPGEFVLSLLNIISSLFDNFPKQAKWFLEKPHAMIHLLIKAYKILIEPFILPLIVYYTHLWTYGALIISYVLNILQKLLKFFM</sequence>
<dbReference type="PANTHER" id="PTHR33698">
    <property type="entry name" value="NUCLEAR TRANSPORT FACTOR 2 (NTF2)-LIKE PROTEIN"/>
    <property type="match status" value="1"/>
</dbReference>
<dbReference type="AlphaFoldDB" id="A0A5P1F433"/>
<dbReference type="EMBL" id="CM007384">
    <property type="protein sequence ID" value="ONK72932.1"/>
    <property type="molecule type" value="Genomic_DNA"/>
</dbReference>
<evidence type="ECO:0000313" key="3">
    <source>
        <dbReference type="Proteomes" id="UP000243459"/>
    </source>
</evidence>
<dbReference type="Proteomes" id="UP000243459">
    <property type="component" value="Chromosome 4"/>
</dbReference>
<evidence type="ECO:0008006" key="4">
    <source>
        <dbReference type="Google" id="ProtNLM"/>
    </source>
</evidence>
<keyword evidence="1" id="KW-1133">Transmembrane helix</keyword>
<keyword evidence="1" id="KW-0812">Transmembrane</keyword>
<keyword evidence="1" id="KW-0472">Membrane</keyword>
<evidence type="ECO:0000256" key="1">
    <source>
        <dbReference type="SAM" id="Phobius"/>
    </source>
</evidence>
<dbReference type="InterPro" id="IPR032710">
    <property type="entry name" value="NTF2-like_dom_sf"/>
</dbReference>
<organism evidence="2 3">
    <name type="scientific">Asparagus officinalis</name>
    <name type="common">Garden asparagus</name>
    <dbReference type="NCBI Taxonomy" id="4686"/>
    <lineage>
        <taxon>Eukaryota</taxon>
        <taxon>Viridiplantae</taxon>
        <taxon>Streptophyta</taxon>
        <taxon>Embryophyta</taxon>
        <taxon>Tracheophyta</taxon>
        <taxon>Spermatophyta</taxon>
        <taxon>Magnoliopsida</taxon>
        <taxon>Liliopsida</taxon>
        <taxon>Asparagales</taxon>
        <taxon>Asparagaceae</taxon>
        <taxon>Asparagoideae</taxon>
        <taxon>Asparagus</taxon>
    </lineage>
</organism>
<dbReference type="OMA" id="IGAANWH"/>
<proteinExistence type="predicted"/>
<protein>
    <recommendedName>
        <fullName evidence="4">SnoaL-like domain-containing protein</fullName>
    </recommendedName>
</protein>
<dbReference type="Gramene" id="ONK72932">
    <property type="protein sequence ID" value="ONK72932"/>
    <property type="gene ID" value="A4U43_C04F25080"/>
</dbReference>
<reference evidence="3" key="1">
    <citation type="journal article" date="2017" name="Nat. Commun.">
        <title>The asparagus genome sheds light on the origin and evolution of a young Y chromosome.</title>
        <authorList>
            <person name="Harkess A."/>
            <person name="Zhou J."/>
            <person name="Xu C."/>
            <person name="Bowers J.E."/>
            <person name="Van der Hulst R."/>
            <person name="Ayyampalayam S."/>
            <person name="Mercati F."/>
            <person name="Riccardi P."/>
            <person name="McKain M.R."/>
            <person name="Kakrana A."/>
            <person name="Tang H."/>
            <person name="Ray J."/>
            <person name="Groenendijk J."/>
            <person name="Arikit S."/>
            <person name="Mathioni S.M."/>
            <person name="Nakano M."/>
            <person name="Shan H."/>
            <person name="Telgmann-Rauber A."/>
            <person name="Kanno A."/>
            <person name="Yue Z."/>
            <person name="Chen H."/>
            <person name="Li W."/>
            <person name="Chen Y."/>
            <person name="Xu X."/>
            <person name="Zhang Y."/>
            <person name="Luo S."/>
            <person name="Chen H."/>
            <person name="Gao J."/>
            <person name="Mao Z."/>
            <person name="Pires J.C."/>
            <person name="Luo M."/>
            <person name="Kudrna D."/>
            <person name="Wing R.A."/>
            <person name="Meyers B.C."/>
            <person name="Yi K."/>
            <person name="Kong H."/>
            <person name="Lavrijsen P."/>
            <person name="Sunseri F."/>
            <person name="Falavigna A."/>
            <person name="Ye Y."/>
            <person name="Leebens-Mack J.H."/>
            <person name="Chen G."/>
        </authorList>
    </citation>
    <scope>NUCLEOTIDE SEQUENCE [LARGE SCALE GENOMIC DNA]</scope>
    <source>
        <strain evidence="3">cv. DH0086</strain>
    </source>
</reference>
<gene>
    <name evidence="2" type="ORF">A4U43_C04F25080</name>
</gene>
<dbReference type="PANTHER" id="PTHR33698:SF1">
    <property type="entry name" value="NUCLEAR TRANSPORT FACTOR 2 (NTF2) FAMILY PROTEIN"/>
    <property type="match status" value="1"/>
</dbReference>
<keyword evidence="3" id="KW-1185">Reference proteome</keyword>
<feature type="transmembrane region" description="Helical" evidence="1">
    <location>
        <begin position="243"/>
        <end position="262"/>
    </location>
</feature>